<gene>
    <name evidence="1" type="ORF">SAMN05216412_102438</name>
</gene>
<accession>A0A1I0AZ05</accession>
<protein>
    <submittedName>
        <fullName evidence="1">Uncharacterized protein</fullName>
    </submittedName>
</protein>
<proteinExistence type="predicted"/>
<dbReference type="Proteomes" id="UP000183339">
    <property type="component" value="Unassembled WGS sequence"/>
</dbReference>
<dbReference type="AlphaFoldDB" id="A0A1I0AZ05"/>
<name>A0A1I0AZ05_9PROT</name>
<evidence type="ECO:0000313" key="1">
    <source>
        <dbReference type="EMBL" id="SES99252.1"/>
    </source>
</evidence>
<reference evidence="1 2" key="1">
    <citation type="submission" date="2016-10" db="EMBL/GenBank/DDBJ databases">
        <authorList>
            <person name="de Groot N.N."/>
        </authorList>
    </citation>
    <scope>NUCLEOTIDE SEQUENCE [LARGE SCALE GENOMIC DNA]</scope>
    <source>
        <strain evidence="1 2">Nl7</strain>
    </source>
</reference>
<evidence type="ECO:0000313" key="2">
    <source>
        <dbReference type="Proteomes" id="UP000183339"/>
    </source>
</evidence>
<sequence length="158" mass="17788">MLEHFAVNFDDLSIVDLVADANIREHLRSADGGLQEGNTSGAAEDLAKAKTLIFAKLQKYIPKVNLEGYDRTIGLLREQPFSALGEYLDILRESCLVAMFNLPIKEYGYVRNILPSASRAAFGGEWWVQHRRATYNESEIRRALSCLVNLCIKLEVID</sequence>
<organism evidence="1 2">
    <name type="scientific">Nitrosospira multiformis</name>
    <dbReference type="NCBI Taxonomy" id="1231"/>
    <lineage>
        <taxon>Bacteria</taxon>
        <taxon>Pseudomonadati</taxon>
        <taxon>Pseudomonadota</taxon>
        <taxon>Betaproteobacteria</taxon>
        <taxon>Nitrosomonadales</taxon>
        <taxon>Nitrosomonadaceae</taxon>
        <taxon>Nitrosospira</taxon>
    </lineage>
</organism>
<dbReference type="EMBL" id="FOHI01000002">
    <property type="protein sequence ID" value="SES99252.1"/>
    <property type="molecule type" value="Genomic_DNA"/>
</dbReference>